<dbReference type="Gene3D" id="3.40.50.720">
    <property type="entry name" value="NAD(P)-binding Rossmann-like Domain"/>
    <property type="match status" value="1"/>
</dbReference>
<proteinExistence type="inferred from homology"/>
<keyword evidence="3" id="KW-0560">Oxidoreductase</keyword>
<dbReference type="Pfam" id="PF00106">
    <property type="entry name" value="adh_short"/>
    <property type="match status" value="1"/>
</dbReference>
<dbReference type="PRINTS" id="PR00081">
    <property type="entry name" value="GDHRDH"/>
</dbReference>
<gene>
    <name evidence="5" type="ORF">CLAFUR5_00516</name>
</gene>
<dbReference type="OMA" id="VWEAYNI"/>
<dbReference type="PRINTS" id="PR00080">
    <property type="entry name" value="SDRFAMILY"/>
</dbReference>
<name>A0A9Q8L8R4_PASFU</name>
<comment type="similarity">
    <text evidence="1 4">Belongs to the short-chain dehydrogenases/reductases (SDR) family.</text>
</comment>
<protein>
    <submittedName>
        <fullName evidence="5">Oxidoreductase BOA17</fullName>
    </submittedName>
</protein>
<reference evidence="5" key="1">
    <citation type="submission" date="2021-12" db="EMBL/GenBank/DDBJ databases">
        <authorList>
            <person name="Zaccaron A."/>
            <person name="Stergiopoulos I."/>
        </authorList>
    </citation>
    <scope>NUCLEOTIDE SEQUENCE</scope>
    <source>
        <strain evidence="5">Race5_Kim</strain>
    </source>
</reference>
<dbReference type="GO" id="GO:0016491">
    <property type="term" value="F:oxidoreductase activity"/>
    <property type="evidence" value="ECO:0007669"/>
    <property type="project" value="UniProtKB-KW"/>
</dbReference>
<evidence type="ECO:0000313" key="6">
    <source>
        <dbReference type="Proteomes" id="UP000756132"/>
    </source>
</evidence>
<dbReference type="InterPro" id="IPR002347">
    <property type="entry name" value="SDR_fam"/>
</dbReference>
<keyword evidence="6" id="KW-1185">Reference proteome</keyword>
<dbReference type="SUPFAM" id="SSF51735">
    <property type="entry name" value="NAD(P)-binding Rossmann-fold domains"/>
    <property type="match status" value="1"/>
</dbReference>
<dbReference type="EMBL" id="CP090163">
    <property type="protein sequence ID" value="UJO12867.1"/>
    <property type="molecule type" value="Genomic_DNA"/>
</dbReference>
<dbReference type="AlphaFoldDB" id="A0A9Q8L8R4"/>
<dbReference type="InterPro" id="IPR036291">
    <property type="entry name" value="NAD(P)-bd_dom_sf"/>
</dbReference>
<sequence>MAPLVFFIGAASSGFGNGIAEEALSRGHKVIATARNASKIAHLKEKGAVTMNLDVTHSLDELKAAVADAHKVYGRIDILVNAAGYILEGAIEEASPKETLDSFNTNVFGVLNLTRAVLPYMRTQRSGTIAQFGSVGSWRGFAGGGLYVATKWAISGLTESLRLEVAPFGIDVVCIEPGYFRTGFLNLGARFFTEERIQDYDETTVGEVRRMLTSADNSQPGNPEKGCRVCVDVLTRDGGREVPVRLVLGSDATEAIRGKCEETLTLLGEWEGVSRSTDFEKE</sequence>
<dbReference type="InterPro" id="IPR020904">
    <property type="entry name" value="Sc_DH/Rdtase_CS"/>
</dbReference>
<dbReference type="InterPro" id="IPR051911">
    <property type="entry name" value="SDR_oxidoreductase"/>
</dbReference>
<dbReference type="RefSeq" id="XP_047757233.1">
    <property type="nucleotide sequence ID" value="XM_047899664.1"/>
</dbReference>
<dbReference type="CDD" id="cd05374">
    <property type="entry name" value="17beta-HSD-like_SDR_c"/>
    <property type="match status" value="1"/>
</dbReference>
<evidence type="ECO:0000256" key="1">
    <source>
        <dbReference type="ARBA" id="ARBA00006484"/>
    </source>
</evidence>
<organism evidence="5 6">
    <name type="scientific">Passalora fulva</name>
    <name type="common">Tomato leaf mold</name>
    <name type="synonym">Cladosporium fulvum</name>
    <dbReference type="NCBI Taxonomy" id="5499"/>
    <lineage>
        <taxon>Eukaryota</taxon>
        <taxon>Fungi</taxon>
        <taxon>Dikarya</taxon>
        <taxon>Ascomycota</taxon>
        <taxon>Pezizomycotina</taxon>
        <taxon>Dothideomycetes</taxon>
        <taxon>Dothideomycetidae</taxon>
        <taxon>Mycosphaerellales</taxon>
        <taxon>Mycosphaerellaceae</taxon>
        <taxon>Fulvia</taxon>
    </lineage>
</organism>
<dbReference type="PROSITE" id="PS00061">
    <property type="entry name" value="ADH_SHORT"/>
    <property type="match status" value="1"/>
</dbReference>
<dbReference type="OrthoDB" id="1274115at2759"/>
<dbReference type="GeneID" id="71980394"/>
<reference evidence="5" key="2">
    <citation type="journal article" date="2022" name="Microb. Genom.">
        <title>A chromosome-scale genome assembly of the tomato pathogen Cladosporium fulvum reveals a compartmentalized genome architecture and the presence of a dispensable chromosome.</title>
        <authorList>
            <person name="Zaccaron A.Z."/>
            <person name="Chen L.H."/>
            <person name="Samaras A."/>
            <person name="Stergiopoulos I."/>
        </authorList>
    </citation>
    <scope>NUCLEOTIDE SEQUENCE</scope>
    <source>
        <strain evidence="5">Race5_Kim</strain>
    </source>
</reference>
<evidence type="ECO:0000256" key="3">
    <source>
        <dbReference type="ARBA" id="ARBA00023002"/>
    </source>
</evidence>
<evidence type="ECO:0000256" key="4">
    <source>
        <dbReference type="RuleBase" id="RU000363"/>
    </source>
</evidence>
<keyword evidence="2" id="KW-0521">NADP</keyword>
<dbReference type="PANTHER" id="PTHR43976:SF16">
    <property type="entry name" value="SHORT-CHAIN DEHYDROGENASE_REDUCTASE FAMILY PROTEIN"/>
    <property type="match status" value="1"/>
</dbReference>
<dbReference type="Proteomes" id="UP000756132">
    <property type="component" value="Chromosome 1"/>
</dbReference>
<dbReference type="PANTHER" id="PTHR43976">
    <property type="entry name" value="SHORT CHAIN DEHYDROGENASE"/>
    <property type="match status" value="1"/>
</dbReference>
<evidence type="ECO:0000256" key="2">
    <source>
        <dbReference type="ARBA" id="ARBA00022857"/>
    </source>
</evidence>
<dbReference type="KEGG" id="ffu:CLAFUR5_00516"/>
<evidence type="ECO:0000313" key="5">
    <source>
        <dbReference type="EMBL" id="UJO12867.1"/>
    </source>
</evidence>
<accession>A0A9Q8L8R4</accession>